<dbReference type="STRING" id="4155.A0A022QKP5"/>
<evidence type="ECO:0008006" key="3">
    <source>
        <dbReference type="Google" id="ProtNLM"/>
    </source>
</evidence>
<gene>
    <name evidence="1" type="ORF">MIMGU_mgv1a014033mg</name>
</gene>
<accession>A0A022QKP5</accession>
<organism evidence="1 2">
    <name type="scientific">Erythranthe guttata</name>
    <name type="common">Yellow monkey flower</name>
    <name type="synonym">Mimulus guttatus</name>
    <dbReference type="NCBI Taxonomy" id="4155"/>
    <lineage>
        <taxon>Eukaryota</taxon>
        <taxon>Viridiplantae</taxon>
        <taxon>Streptophyta</taxon>
        <taxon>Embryophyta</taxon>
        <taxon>Tracheophyta</taxon>
        <taxon>Spermatophyta</taxon>
        <taxon>Magnoliopsida</taxon>
        <taxon>eudicotyledons</taxon>
        <taxon>Gunneridae</taxon>
        <taxon>Pentapetalae</taxon>
        <taxon>asterids</taxon>
        <taxon>lamiids</taxon>
        <taxon>Lamiales</taxon>
        <taxon>Phrymaceae</taxon>
        <taxon>Erythranthe</taxon>
    </lineage>
</organism>
<protein>
    <recommendedName>
        <fullName evidence="3">Ribosomal protein S1</fullName>
    </recommendedName>
</protein>
<evidence type="ECO:0000313" key="2">
    <source>
        <dbReference type="Proteomes" id="UP000030748"/>
    </source>
</evidence>
<sequence length="203" mass="22577">MSSYMSKLFPRSNSSFFLRSGNALEAKVVRLREEMYLVDAGIGRPSIANKQELIKPPKSTEPATFSTRVGFLTPSNRETPVKNVVLQRCFVDLVTGDPRTKQQAATRFDDIIGQNDAAASGGEQPLLLPQRFRKQRAWVELKNTWRSNSKVKGFVIEKVRGGYAVAVAGHIAFLPARQVHGKITSDRFIIESITPKNFVVAKA</sequence>
<evidence type="ECO:0000313" key="1">
    <source>
        <dbReference type="EMBL" id="EYU27060.1"/>
    </source>
</evidence>
<dbReference type="EMBL" id="KI631506">
    <property type="protein sequence ID" value="EYU27060.1"/>
    <property type="molecule type" value="Genomic_DNA"/>
</dbReference>
<name>A0A022QKP5_ERYGU</name>
<dbReference type="eggNOG" id="ENOG502RYDW">
    <property type="taxonomic scope" value="Eukaryota"/>
</dbReference>
<dbReference type="AlphaFoldDB" id="A0A022QKP5"/>
<dbReference type="PhylomeDB" id="A0A022QKP5"/>
<keyword evidence="2" id="KW-1185">Reference proteome</keyword>
<proteinExistence type="predicted"/>
<dbReference type="Proteomes" id="UP000030748">
    <property type="component" value="Unassembled WGS sequence"/>
</dbReference>
<reference evidence="1 2" key="1">
    <citation type="journal article" date="2013" name="Proc. Natl. Acad. Sci. U.S.A.">
        <title>Fine-scale variation in meiotic recombination in Mimulus inferred from population shotgun sequencing.</title>
        <authorList>
            <person name="Hellsten U."/>
            <person name="Wright K.M."/>
            <person name="Jenkins J."/>
            <person name="Shu S."/>
            <person name="Yuan Y."/>
            <person name="Wessler S.R."/>
            <person name="Schmutz J."/>
            <person name="Willis J.H."/>
            <person name="Rokhsar D.S."/>
        </authorList>
    </citation>
    <scope>NUCLEOTIDE SEQUENCE [LARGE SCALE GENOMIC DNA]</scope>
    <source>
        <strain evidence="2">cv. DUN x IM62</strain>
    </source>
</reference>